<evidence type="ECO:0000313" key="2">
    <source>
        <dbReference type="Proteomes" id="UP000824241"/>
    </source>
</evidence>
<dbReference type="SFLD" id="SFLDS00003">
    <property type="entry name" value="Haloacid_Dehalogenase"/>
    <property type="match status" value="1"/>
</dbReference>
<proteinExistence type="predicted"/>
<evidence type="ECO:0000313" key="1">
    <source>
        <dbReference type="EMBL" id="HIR61058.1"/>
    </source>
</evidence>
<gene>
    <name evidence="1" type="ORF">IAB37_05745</name>
</gene>
<dbReference type="SFLD" id="SFLDG01129">
    <property type="entry name" value="C1.5:_HAD__Beta-PGM__Phosphata"/>
    <property type="match status" value="1"/>
</dbReference>
<dbReference type="InterPro" id="IPR023198">
    <property type="entry name" value="PGP-like_dom2"/>
</dbReference>
<comment type="caution">
    <text evidence="1">The sequence shown here is derived from an EMBL/GenBank/DDBJ whole genome shotgun (WGS) entry which is preliminary data.</text>
</comment>
<sequence>MILAAVFDMDGLMFDTEAVGRDAWNQVGEEMGFGDLTKVNEQCLGRNKAACREIFGRVFGGKLTLDEVLAAAKPIQRRYYEEHGMPCKKGLRELLAYLKETGRKIAMATSSDREDAEWNLRKAGLREYFDALVCGDMVKKSKPDPDIYLTAAKVLGVEPGDCIGLEDSRNGILSVKNAGMHPVLVPDLIRPDAEMVAAAEVVLDDLGEVIGWIEQFNEK</sequence>
<dbReference type="InterPro" id="IPR036412">
    <property type="entry name" value="HAD-like_sf"/>
</dbReference>
<reference evidence="1" key="2">
    <citation type="journal article" date="2021" name="PeerJ">
        <title>Extensive microbial diversity within the chicken gut microbiome revealed by metagenomics and culture.</title>
        <authorList>
            <person name="Gilroy R."/>
            <person name="Ravi A."/>
            <person name="Getino M."/>
            <person name="Pursley I."/>
            <person name="Horton D.L."/>
            <person name="Alikhan N.F."/>
            <person name="Baker D."/>
            <person name="Gharbi K."/>
            <person name="Hall N."/>
            <person name="Watson M."/>
            <person name="Adriaenssens E.M."/>
            <person name="Foster-Nyarko E."/>
            <person name="Jarju S."/>
            <person name="Secka A."/>
            <person name="Antonio M."/>
            <person name="Oren A."/>
            <person name="Chaudhuri R.R."/>
            <person name="La Ragione R."/>
            <person name="Hildebrand F."/>
            <person name="Pallen M.J."/>
        </authorList>
    </citation>
    <scope>NUCLEOTIDE SEQUENCE</scope>
    <source>
        <strain evidence="1">CHK189-12415</strain>
    </source>
</reference>
<organism evidence="1 2">
    <name type="scientific">Candidatus Faecivivens stercoravium</name>
    <dbReference type="NCBI Taxonomy" id="2840803"/>
    <lineage>
        <taxon>Bacteria</taxon>
        <taxon>Bacillati</taxon>
        <taxon>Bacillota</taxon>
        <taxon>Clostridia</taxon>
        <taxon>Eubacteriales</taxon>
        <taxon>Oscillospiraceae</taxon>
        <taxon>Oscillospiraceae incertae sedis</taxon>
        <taxon>Candidatus Faecivivens</taxon>
    </lineage>
</organism>
<accession>A0A9D1J524</accession>
<dbReference type="AlphaFoldDB" id="A0A9D1J524"/>
<dbReference type="SFLD" id="SFLDG01135">
    <property type="entry name" value="C1.5.6:_HAD__Beta-PGM__Phospha"/>
    <property type="match status" value="1"/>
</dbReference>
<dbReference type="Pfam" id="PF13419">
    <property type="entry name" value="HAD_2"/>
    <property type="match status" value="1"/>
</dbReference>
<dbReference type="InterPro" id="IPR041492">
    <property type="entry name" value="HAD_2"/>
</dbReference>
<dbReference type="NCBIfam" id="TIGR01509">
    <property type="entry name" value="HAD-SF-IA-v3"/>
    <property type="match status" value="1"/>
</dbReference>
<dbReference type="PANTHER" id="PTHR18901:SF38">
    <property type="entry name" value="PSEUDOURIDINE-5'-PHOSPHATASE"/>
    <property type="match status" value="1"/>
</dbReference>
<dbReference type="SUPFAM" id="SSF56784">
    <property type="entry name" value="HAD-like"/>
    <property type="match status" value="1"/>
</dbReference>
<dbReference type="InterPro" id="IPR023214">
    <property type="entry name" value="HAD_sf"/>
</dbReference>
<dbReference type="Gene3D" id="1.10.150.240">
    <property type="entry name" value="Putative phosphatase, domain 2"/>
    <property type="match status" value="1"/>
</dbReference>
<reference evidence="1" key="1">
    <citation type="submission" date="2020-10" db="EMBL/GenBank/DDBJ databases">
        <authorList>
            <person name="Gilroy R."/>
        </authorList>
    </citation>
    <scope>NUCLEOTIDE SEQUENCE</scope>
    <source>
        <strain evidence="1">CHK189-12415</strain>
    </source>
</reference>
<protein>
    <submittedName>
        <fullName evidence="1">HAD family phosphatase</fullName>
    </submittedName>
</protein>
<dbReference type="EMBL" id="DVHA01000183">
    <property type="protein sequence ID" value="HIR61058.1"/>
    <property type="molecule type" value="Genomic_DNA"/>
</dbReference>
<dbReference type="PANTHER" id="PTHR18901">
    <property type="entry name" value="2-DEOXYGLUCOSE-6-PHOSPHATE PHOSPHATASE 2"/>
    <property type="match status" value="1"/>
</dbReference>
<dbReference type="Gene3D" id="3.40.50.1000">
    <property type="entry name" value="HAD superfamily/HAD-like"/>
    <property type="match status" value="1"/>
</dbReference>
<dbReference type="Proteomes" id="UP000824241">
    <property type="component" value="Unassembled WGS sequence"/>
</dbReference>
<dbReference type="InterPro" id="IPR006439">
    <property type="entry name" value="HAD-SF_hydro_IA"/>
</dbReference>
<name>A0A9D1J524_9FIRM</name>